<dbReference type="SUPFAM" id="SSF49584">
    <property type="entry name" value="Periplasmic chaperone C-domain"/>
    <property type="match status" value="1"/>
</dbReference>
<comment type="similarity">
    <text evidence="2">Belongs to the periplasmic pilus chaperone family.</text>
</comment>
<dbReference type="PRINTS" id="PR00969">
    <property type="entry name" value="CHAPERONPILI"/>
</dbReference>
<evidence type="ECO:0000256" key="4">
    <source>
        <dbReference type="ARBA" id="ARBA00022764"/>
    </source>
</evidence>
<dbReference type="Pfam" id="PF02753">
    <property type="entry name" value="PapD_C"/>
    <property type="match status" value="1"/>
</dbReference>
<evidence type="ECO:0000256" key="2">
    <source>
        <dbReference type="ARBA" id="ARBA00007399"/>
    </source>
</evidence>
<feature type="domain" description="Pili assembly chaperone C-terminal" evidence="7">
    <location>
        <begin position="165"/>
        <end position="220"/>
    </location>
</feature>
<evidence type="ECO:0000313" key="8">
    <source>
        <dbReference type="EMBL" id="SUC17809.1"/>
    </source>
</evidence>
<keyword evidence="3" id="KW-0732">Signal</keyword>
<dbReference type="InterPro" id="IPR016148">
    <property type="entry name" value="Pili_assmbl_chaperone_C"/>
</dbReference>
<dbReference type="Proteomes" id="UP000254331">
    <property type="component" value="Unassembled WGS sequence"/>
</dbReference>
<accession>A0A379FDX8</accession>
<evidence type="ECO:0000256" key="1">
    <source>
        <dbReference type="ARBA" id="ARBA00004418"/>
    </source>
</evidence>
<dbReference type="EMBL" id="UGTW01000001">
    <property type="protein sequence ID" value="SUC17809.1"/>
    <property type="molecule type" value="Genomic_DNA"/>
</dbReference>
<dbReference type="SUPFAM" id="SSF49354">
    <property type="entry name" value="PapD-like"/>
    <property type="match status" value="1"/>
</dbReference>
<dbReference type="InterPro" id="IPR050643">
    <property type="entry name" value="Periplasmic_pilus_chap"/>
</dbReference>
<dbReference type="PANTHER" id="PTHR30251:SF2">
    <property type="entry name" value="FIMBRIAL CHAPERONE YADV-RELATED"/>
    <property type="match status" value="1"/>
</dbReference>
<evidence type="ECO:0000259" key="7">
    <source>
        <dbReference type="Pfam" id="PF02753"/>
    </source>
</evidence>
<comment type="subcellular location">
    <subcellularLocation>
        <location evidence="1">Periplasm</location>
    </subcellularLocation>
</comment>
<evidence type="ECO:0000259" key="6">
    <source>
        <dbReference type="Pfam" id="PF00345"/>
    </source>
</evidence>
<dbReference type="InterPro" id="IPR016147">
    <property type="entry name" value="Pili_assmbl_chaperone_N"/>
</dbReference>
<dbReference type="RefSeq" id="WP_087802365.1">
    <property type="nucleotide sequence ID" value="NZ_CAXOHZ010000001.1"/>
</dbReference>
<evidence type="ECO:0000313" key="9">
    <source>
        <dbReference type="Proteomes" id="UP000254331"/>
    </source>
</evidence>
<dbReference type="PANTHER" id="PTHR30251">
    <property type="entry name" value="PILUS ASSEMBLY CHAPERONE"/>
    <property type="match status" value="1"/>
</dbReference>
<name>A0A379FDX8_PROVU</name>
<dbReference type="Pfam" id="PF00345">
    <property type="entry name" value="PapD_N"/>
    <property type="match status" value="1"/>
</dbReference>
<keyword evidence="5" id="KW-0143">Chaperone</keyword>
<reference evidence="8 9" key="1">
    <citation type="submission" date="2018-06" db="EMBL/GenBank/DDBJ databases">
        <authorList>
            <consortium name="Pathogen Informatics"/>
            <person name="Doyle S."/>
        </authorList>
    </citation>
    <scope>NUCLEOTIDE SEQUENCE [LARGE SCALE GENOMIC DNA]</scope>
    <source>
        <strain evidence="8 9">NCTC10376</strain>
    </source>
</reference>
<keyword evidence="4" id="KW-0574">Periplasm</keyword>
<protein>
    <submittedName>
        <fullName evidence="8">Fimbrial chaperone</fullName>
    </submittedName>
</protein>
<sequence length="233" mass="27420">MIKKIKVTILSIFTIFPIYGYSAIEINKNRFIFIESQNQEVIEIKNKTDNNYFIQSWISHYNENNDDELPFIITPPLFKIEKDENYSLKIFRLGEIEKKDRETLYRINIKRIPLLSNSDGNENLLHISMNSVYNLIYRPISIEKNAKTSYEKIEFLKNKNNELIINNPTPYFITLLKISLNEVLLNNKSKTIPPFTKHNTRNVIKESGLIKWKTIDQFGVEINATEKAIINED</sequence>
<dbReference type="InterPro" id="IPR036316">
    <property type="entry name" value="Pili_assmbl_chap_C_dom_sf"/>
</dbReference>
<dbReference type="GO" id="GO:0071555">
    <property type="term" value="P:cell wall organization"/>
    <property type="evidence" value="ECO:0007669"/>
    <property type="project" value="InterPro"/>
</dbReference>
<evidence type="ECO:0000256" key="3">
    <source>
        <dbReference type="ARBA" id="ARBA00022729"/>
    </source>
</evidence>
<dbReference type="AlphaFoldDB" id="A0A379FDX8"/>
<dbReference type="InterPro" id="IPR001829">
    <property type="entry name" value="Pili_assmbl_chaperone_bac"/>
</dbReference>
<dbReference type="InterPro" id="IPR008962">
    <property type="entry name" value="PapD-like_sf"/>
</dbReference>
<organism evidence="8 9">
    <name type="scientific">Proteus vulgaris</name>
    <dbReference type="NCBI Taxonomy" id="585"/>
    <lineage>
        <taxon>Bacteria</taxon>
        <taxon>Pseudomonadati</taxon>
        <taxon>Pseudomonadota</taxon>
        <taxon>Gammaproteobacteria</taxon>
        <taxon>Enterobacterales</taxon>
        <taxon>Morganellaceae</taxon>
        <taxon>Proteus</taxon>
    </lineage>
</organism>
<feature type="domain" description="Pili assembly chaperone N-terminal" evidence="6">
    <location>
        <begin position="24"/>
        <end position="142"/>
    </location>
</feature>
<dbReference type="Gene3D" id="2.60.40.10">
    <property type="entry name" value="Immunoglobulins"/>
    <property type="match status" value="2"/>
</dbReference>
<dbReference type="InterPro" id="IPR013783">
    <property type="entry name" value="Ig-like_fold"/>
</dbReference>
<proteinExistence type="inferred from homology"/>
<dbReference type="GO" id="GO:0030288">
    <property type="term" value="C:outer membrane-bounded periplasmic space"/>
    <property type="evidence" value="ECO:0007669"/>
    <property type="project" value="InterPro"/>
</dbReference>
<gene>
    <name evidence="8" type="primary">focC_7</name>
    <name evidence="8" type="ORF">NCTC10376_03762</name>
</gene>
<evidence type="ECO:0000256" key="5">
    <source>
        <dbReference type="ARBA" id="ARBA00023186"/>
    </source>
</evidence>